<proteinExistence type="predicted"/>
<dbReference type="WBParaSite" id="ES5_v2.g22183.t1">
    <property type="protein sequence ID" value="ES5_v2.g22183.t1"/>
    <property type="gene ID" value="ES5_v2.g22183"/>
</dbReference>
<evidence type="ECO:0000313" key="1">
    <source>
        <dbReference type="Proteomes" id="UP000887579"/>
    </source>
</evidence>
<accession>A0AC34FXP9</accession>
<organism evidence="1 2">
    <name type="scientific">Panagrolaimus sp. ES5</name>
    <dbReference type="NCBI Taxonomy" id="591445"/>
    <lineage>
        <taxon>Eukaryota</taxon>
        <taxon>Metazoa</taxon>
        <taxon>Ecdysozoa</taxon>
        <taxon>Nematoda</taxon>
        <taxon>Chromadorea</taxon>
        <taxon>Rhabditida</taxon>
        <taxon>Tylenchina</taxon>
        <taxon>Panagrolaimomorpha</taxon>
        <taxon>Panagrolaimoidea</taxon>
        <taxon>Panagrolaimidae</taxon>
        <taxon>Panagrolaimus</taxon>
    </lineage>
</organism>
<dbReference type="Proteomes" id="UP000887579">
    <property type="component" value="Unplaced"/>
</dbReference>
<protein>
    <submittedName>
        <fullName evidence="2">SDE2-like C-terminal domain-containing protein</fullName>
    </submittedName>
</protein>
<sequence length="111" mass="12337">MIDIPVIEEKKVRTEEFIVKKDKKSATVKQQNKDNSSGEKAPANFDPIDVESVSDAKELEAYGLEHLKHELECRGLKCGGSLSERATRLFSIKGLTPDHYPKKILAAAAKK</sequence>
<name>A0AC34FXP9_9BILA</name>
<reference evidence="2" key="1">
    <citation type="submission" date="2022-11" db="UniProtKB">
        <authorList>
            <consortium name="WormBaseParasite"/>
        </authorList>
    </citation>
    <scope>IDENTIFICATION</scope>
</reference>
<evidence type="ECO:0000313" key="2">
    <source>
        <dbReference type="WBParaSite" id="ES5_v2.g22183.t1"/>
    </source>
</evidence>